<name>A0A3G2V705_SPHYA</name>
<organism evidence="1 2">
    <name type="scientific">Sphingobium yanoikuyae</name>
    <name type="common">Sphingomonas yanoikuyae</name>
    <dbReference type="NCBI Taxonomy" id="13690"/>
    <lineage>
        <taxon>Bacteria</taxon>
        <taxon>Pseudomonadati</taxon>
        <taxon>Pseudomonadota</taxon>
        <taxon>Alphaproteobacteria</taxon>
        <taxon>Sphingomonadales</taxon>
        <taxon>Sphingomonadaceae</taxon>
        <taxon>Sphingobium</taxon>
    </lineage>
</organism>
<dbReference type="Pfam" id="PF02566">
    <property type="entry name" value="OsmC"/>
    <property type="match status" value="1"/>
</dbReference>
<evidence type="ECO:0000313" key="2">
    <source>
        <dbReference type="Proteomes" id="UP000280708"/>
    </source>
</evidence>
<dbReference type="RefSeq" id="WP_063141127.1">
    <property type="nucleotide sequence ID" value="NZ_JAYSCB010000008.1"/>
</dbReference>
<dbReference type="Proteomes" id="UP000280708">
    <property type="component" value="Chromosome"/>
</dbReference>
<dbReference type="PANTHER" id="PTHR39624:SF2">
    <property type="entry name" value="OSMC-LIKE PROTEIN"/>
    <property type="match status" value="1"/>
</dbReference>
<accession>A0A3G2V705</accession>
<proteinExistence type="predicted"/>
<protein>
    <submittedName>
        <fullName evidence="1">OsmC family peroxiredoxin</fullName>
    </submittedName>
</protein>
<dbReference type="SUPFAM" id="SSF82784">
    <property type="entry name" value="OsmC-like"/>
    <property type="match status" value="1"/>
</dbReference>
<dbReference type="Gene3D" id="3.30.300.20">
    <property type="match status" value="1"/>
</dbReference>
<dbReference type="EMBL" id="CP033230">
    <property type="protein sequence ID" value="AYO80051.1"/>
    <property type="molecule type" value="Genomic_DNA"/>
</dbReference>
<dbReference type="PANTHER" id="PTHR39624">
    <property type="entry name" value="PROTEIN INVOLVED IN RIMO-MEDIATED BETA-METHYLTHIOLATION OF RIBOSOMAL PROTEIN S12 YCAO"/>
    <property type="match status" value="1"/>
</dbReference>
<dbReference type="InterPro" id="IPR015946">
    <property type="entry name" value="KH_dom-like_a/b"/>
</dbReference>
<sequence>MAALRTRASASETPGSPFSVRIEVGAHSLVGDEPARAGGEGLGPNPLEFMAAALAECTAMTMRWYARQYSLPLEHVEVVVEHAKKLLVGSSAPVDMFEKTIFIQGPELDDIQRLLLVEVASKCPVQRILENRPVFTTKLGRSLGEEFDR</sequence>
<reference evidence="1 2" key="1">
    <citation type="submission" date="2018-10" db="EMBL/GenBank/DDBJ databases">
        <title>Characterization and genome analysis of a novel bacterium Sphingobium yanoikuyae SJTF8 capable of degrading PAHs.</title>
        <authorList>
            <person name="Yin C."/>
            <person name="Xiong W."/>
            <person name="Liang R."/>
        </authorList>
    </citation>
    <scope>NUCLEOTIDE SEQUENCE [LARGE SCALE GENOMIC DNA]</scope>
    <source>
        <strain evidence="1 2">SJTF8</strain>
    </source>
</reference>
<dbReference type="InterPro" id="IPR036102">
    <property type="entry name" value="OsmC/Ohrsf"/>
</dbReference>
<gene>
    <name evidence="1" type="ORF">EBF16_26195</name>
</gene>
<dbReference type="InterPro" id="IPR003718">
    <property type="entry name" value="OsmC/Ohr_fam"/>
</dbReference>
<evidence type="ECO:0000313" key="1">
    <source>
        <dbReference type="EMBL" id="AYO80051.1"/>
    </source>
</evidence>
<dbReference type="AlphaFoldDB" id="A0A3G2V705"/>